<dbReference type="SUPFAM" id="SSF53850">
    <property type="entry name" value="Periplasmic binding protein-like II"/>
    <property type="match status" value="1"/>
</dbReference>
<evidence type="ECO:0000313" key="7">
    <source>
        <dbReference type="Proteomes" id="UP000477680"/>
    </source>
</evidence>
<comment type="subcellular location">
    <subcellularLocation>
        <location evidence="1">Endomembrane system</location>
    </subcellularLocation>
</comment>
<evidence type="ECO:0000256" key="2">
    <source>
        <dbReference type="ARBA" id="ARBA00022448"/>
    </source>
</evidence>
<evidence type="ECO:0000256" key="4">
    <source>
        <dbReference type="ARBA" id="ARBA00022519"/>
    </source>
</evidence>
<dbReference type="CDD" id="cd13553">
    <property type="entry name" value="PBP2_NrtA_CpmA_like"/>
    <property type="match status" value="1"/>
</dbReference>
<dbReference type="PANTHER" id="PTHR30024">
    <property type="entry name" value="ALIPHATIC SULFONATES-BINDING PROTEIN-RELATED"/>
    <property type="match status" value="1"/>
</dbReference>
<proteinExistence type="predicted"/>
<dbReference type="RefSeq" id="WP_163495155.1">
    <property type="nucleotide sequence ID" value="NZ_CP048711.1"/>
</dbReference>
<keyword evidence="3" id="KW-1003">Cell membrane</keyword>
<dbReference type="AlphaFoldDB" id="A0A6C0U5R9"/>
<evidence type="ECO:0000256" key="5">
    <source>
        <dbReference type="ARBA" id="ARBA00023136"/>
    </source>
</evidence>
<dbReference type="KEGG" id="kim:G3T16_10340"/>
<dbReference type="Gene3D" id="3.40.190.10">
    <property type="entry name" value="Periplasmic binding protein-like II"/>
    <property type="match status" value="2"/>
</dbReference>
<dbReference type="InterPro" id="IPR044527">
    <property type="entry name" value="NrtA/CpmA_ABC-bd_dom"/>
</dbReference>
<keyword evidence="4" id="KW-0997">Cell inner membrane</keyword>
<organism evidence="6 7">
    <name type="scientific">Kineobactrum salinum</name>
    <dbReference type="NCBI Taxonomy" id="2708301"/>
    <lineage>
        <taxon>Bacteria</taxon>
        <taxon>Pseudomonadati</taxon>
        <taxon>Pseudomonadota</taxon>
        <taxon>Gammaproteobacteria</taxon>
        <taxon>Cellvibrionales</taxon>
        <taxon>Halieaceae</taxon>
        <taxon>Kineobactrum</taxon>
    </lineage>
</organism>
<evidence type="ECO:0000256" key="1">
    <source>
        <dbReference type="ARBA" id="ARBA00004308"/>
    </source>
</evidence>
<accession>A0A6C0U5R9</accession>
<sequence length="397" mass="43914">MTIRSQLAPPERTALRLGFLRLSDSAPLIMARELGLYQKYGLQVDLLREVSWANVRDKLVSGDLDAAHMLAPLPLATALGAGGMRADMITALVLSLNGNAITVSPGLALEIAGRGGDPLQSARSTATALGRYLRETTPQPELTFATVHPFSCHTFQLRLWLQAGGIAPERDVRIIVLPPEQMVDSLARGIIDGYCVGEPWNSVAVQYGVGAVQVTGHQVWNNAIEKVLGVTAQWHKLHPGTHLRLRLALMEACTWLAHPANRVDTARILAQPEYLDMPRDQLLPSLTGQLQFVKGQPARELPEFHVFGRYQAGFPWRSHGEWLLQQTGAVLGKTLAPERIKALVQQTFRTDLYREAARYLDLPCPSGDYKPVNRHNSAWELEPGIELGPDMMLEEWL</sequence>
<gene>
    <name evidence="6" type="ORF">G3T16_10340</name>
</gene>
<evidence type="ECO:0000313" key="6">
    <source>
        <dbReference type="EMBL" id="QIB65755.1"/>
    </source>
</evidence>
<keyword evidence="2" id="KW-0813">Transport</keyword>
<dbReference type="Proteomes" id="UP000477680">
    <property type="component" value="Chromosome"/>
</dbReference>
<protein>
    <submittedName>
        <fullName evidence="6">ABC transporter substrate-binding protein</fullName>
    </submittedName>
</protein>
<keyword evidence="5" id="KW-0472">Membrane</keyword>
<dbReference type="EMBL" id="CP048711">
    <property type="protein sequence ID" value="QIB65755.1"/>
    <property type="molecule type" value="Genomic_DNA"/>
</dbReference>
<dbReference type="PANTHER" id="PTHR30024:SF43">
    <property type="entry name" value="BLL4572 PROTEIN"/>
    <property type="match status" value="1"/>
</dbReference>
<reference evidence="6 7" key="1">
    <citation type="submission" date="2020-02" db="EMBL/GenBank/DDBJ databases">
        <title>Genome sequencing for Kineobactrum sp. M2.</title>
        <authorList>
            <person name="Park S.-J."/>
        </authorList>
    </citation>
    <scope>NUCLEOTIDE SEQUENCE [LARGE SCALE GENOMIC DNA]</scope>
    <source>
        <strain evidence="6 7">M2</strain>
    </source>
</reference>
<name>A0A6C0U5R9_9GAMM</name>
<dbReference type="Pfam" id="PF13379">
    <property type="entry name" value="NMT1_2"/>
    <property type="match status" value="1"/>
</dbReference>
<evidence type="ECO:0000256" key="3">
    <source>
        <dbReference type="ARBA" id="ARBA00022475"/>
    </source>
</evidence>
<keyword evidence="7" id="KW-1185">Reference proteome</keyword>
<dbReference type="GO" id="GO:0012505">
    <property type="term" value="C:endomembrane system"/>
    <property type="evidence" value="ECO:0007669"/>
    <property type="project" value="UniProtKB-SubCell"/>
</dbReference>